<dbReference type="Gene3D" id="3.90.1280.20">
    <property type="match status" value="2"/>
</dbReference>
<dbReference type="Pfam" id="PF00571">
    <property type="entry name" value="CBS"/>
    <property type="match status" value="1"/>
</dbReference>
<dbReference type="InterPro" id="IPR000644">
    <property type="entry name" value="CBS_dom"/>
</dbReference>
<gene>
    <name evidence="8" type="ORF">CINF_0597</name>
</gene>
<evidence type="ECO:0000256" key="4">
    <source>
        <dbReference type="PROSITE-ProRule" id="PRU01193"/>
    </source>
</evidence>
<keyword evidence="4 5" id="KW-0812">Transmembrane</keyword>
<dbReference type="RefSeq" id="WP_179975695.1">
    <property type="nucleotide sequence ID" value="NZ_CP049075.1"/>
</dbReference>
<dbReference type="KEGG" id="cinf:CINF_0597"/>
<dbReference type="InterPro" id="IPR002550">
    <property type="entry name" value="CNNM"/>
</dbReference>
<evidence type="ECO:0000313" key="8">
    <source>
        <dbReference type="EMBL" id="QLI05119.1"/>
    </source>
</evidence>
<evidence type="ECO:0000259" key="7">
    <source>
        <dbReference type="PROSITE" id="PS51846"/>
    </source>
</evidence>
<feature type="transmembrane region" description="Helical" evidence="5">
    <location>
        <begin position="118"/>
        <end position="139"/>
    </location>
</feature>
<dbReference type="GO" id="GO:0005886">
    <property type="term" value="C:plasma membrane"/>
    <property type="evidence" value="ECO:0007669"/>
    <property type="project" value="TreeGrafter"/>
</dbReference>
<dbReference type="PANTHER" id="PTHR22777:SF4">
    <property type="entry name" value="UPF0053 PROTEIN SLL1254"/>
    <property type="match status" value="1"/>
</dbReference>
<keyword evidence="4 5" id="KW-0472">Membrane</keyword>
<protein>
    <submittedName>
        <fullName evidence="8">HlyC/CorC family transporter</fullName>
    </submittedName>
</protein>
<evidence type="ECO:0000256" key="3">
    <source>
        <dbReference type="PROSITE-ProRule" id="PRU00703"/>
    </source>
</evidence>
<feature type="domain" description="CBS" evidence="6">
    <location>
        <begin position="196"/>
        <end position="257"/>
    </location>
</feature>
<dbReference type="Pfam" id="PF01595">
    <property type="entry name" value="CNNM"/>
    <property type="match status" value="1"/>
</dbReference>
<evidence type="ECO:0000256" key="5">
    <source>
        <dbReference type="SAM" id="Phobius"/>
    </source>
</evidence>
<accession>A0A7H9CK22</accession>
<evidence type="ECO:0000256" key="2">
    <source>
        <dbReference type="ARBA" id="ARBA00023122"/>
    </source>
</evidence>
<dbReference type="SUPFAM" id="SSF54631">
    <property type="entry name" value="CBS-domain pair"/>
    <property type="match status" value="1"/>
</dbReference>
<keyword evidence="4 5" id="KW-1133">Transmembrane helix</keyword>
<reference evidence="8 9" key="1">
    <citation type="submission" date="2020-02" db="EMBL/GenBank/DDBJ databases">
        <title>Complete genome sequence of the novel Campylobacter species Candidatus Campylobacter infans.</title>
        <authorList>
            <person name="Duim B."/>
            <person name="Zomer A."/>
            <person name="van der Graaf L."/>
            <person name="Wagenaar J."/>
        </authorList>
    </citation>
    <scope>NUCLEOTIDE SEQUENCE [LARGE SCALE GENOMIC DNA]</scope>
    <source>
        <strain evidence="8 9">19S00001</strain>
    </source>
</reference>
<dbReference type="Gene3D" id="3.10.580.10">
    <property type="entry name" value="CBS-domain"/>
    <property type="match status" value="1"/>
</dbReference>
<dbReference type="InterPro" id="IPR046342">
    <property type="entry name" value="CBS_dom_sf"/>
</dbReference>
<feature type="domain" description="CNNM transmembrane" evidence="7">
    <location>
        <begin position="1"/>
        <end position="177"/>
    </location>
</feature>
<feature type="transmembrane region" description="Helical" evidence="5">
    <location>
        <begin position="87"/>
        <end position="106"/>
    </location>
</feature>
<organism evidence="8 9">
    <name type="scientific">Candidatus Campylobacter infans</name>
    <dbReference type="NCBI Taxonomy" id="2561898"/>
    <lineage>
        <taxon>Bacteria</taxon>
        <taxon>Pseudomonadati</taxon>
        <taxon>Campylobacterota</taxon>
        <taxon>Epsilonproteobacteria</taxon>
        <taxon>Campylobacterales</taxon>
        <taxon>Campylobacteraceae</taxon>
        <taxon>Campylobacter</taxon>
    </lineage>
</organism>
<keyword evidence="9" id="KW-1185">Reference proteome</keyword>
<dbReference type="Proteomes" id="UP000509414">
    <property type="component" value="Chromosome"/>
</dbReference>
<evidence type="ECO:0000259" key="6">
    <source>
        <dbReference type="PROSITE" id="PS51371"/>
    </source>
</evidence>
<dbReference type="AlphaFoldDB" id="A0A7H9CK22"/>
<keyword evidence="1" id="KW-0677">Repeat</keyword>
<name>A0A7H9CK22_9BACT</name>
<proteinExistence type="predicted"/>
<keyword evidence="2 3" id="KW-0129">CBS domain</keyword>
<evidence type="ECO:0000256" key="1">
    <source>
        <dbReference type="ARBA" id="ARBA00022737"/>
    </source>
</evidence>
<evidence type="ECO:0000313" key="9">
    <source>
        <dbReference type="Proteomes" id="UP000509414"/>
    </source>
</evidence>
<dbReference type="PROSITE" id="PS51371">
    <property type="entry name" value="CBS"/>
    <property type="match status" value="1"/>
</dbReference>
<dbReference type="PANTHER" id="PTHR22777">
    <property type="entry name" value="HEMOLYSIN-RELATED"/>
    <property type="match status" value="1"/>
</dbReference>
<sequence length="362" mass="40452">MSLLLVYFCLTIGISMVCSVCEAMMFSATPAFVRSASKLSKAGKILKHLKINIDNSIGAIVVINTIANTVGAASVGAQFVAVFGDKFQGVVAAIMTLSVLYIGEIVPKTLGAMYWKRLILPTSYFLIVLYYIAYPFVYISRITTFFFRQNEVQKMSKDEILALMELAQKGGTIDELEMEILEHLMAQSNLKARDIMTKKSAIFALDENENIKQALQKIQDHKYSRIPLINPNTNKINSLVFRQSILAANLTDESLDELNPHTQNFNLNQTPSLTNNEILSIVNPLENSQNINDKSTLKSIAKNMRFVRDNMQVMALLKFFVICREHLVGVIDENKQLLGIVSLEDTINAVFGVGNLQNGERK</sequence>
<dbReference type="EMBL" id="CP049075">
    <property type="protein sequence ID" value="QLI05119.1"/>
    <property type="molecule type" value="Genomic_DNA"/>
</dbReference>
<dbReference type="PROSITE" id="PS51846">
    <property type="entry name" value="CNNM"/>
    <property type="match status" value="1"/>
</dbReference>